<evidence type="ECO:0000313" key="2">
    <source>
        <dbReference type="Proteomes" id="UP000273022"/>
    </source>
</evidence>
<dbReference type="EMBL" id="QYYH01000018">
    <property type="protein sequence ID" value="RJY18636.1"/>
    <property type="molecule type" value="Genomic_DNA"/>
</dbReference>
<protein>
    <submittedName>
        <fullName evidence="1">Uncharacterized protein</fullName>
    </submittedName>
</protein>
<dbReference type="Proteomes" id="UP000273022">
    <property type="component" value="Unassembled WGS sequence"/>
</dbReference>
<keyword evidence="2" id="KW-1185">Reference proteome</keyword>
<evidence type="ECO:0000313" key="1">
    <source>
        <dbReference type="EMBL" id="RJY18636.1"/>
    </source>
</evidence>
<name>A0A3A6U9L7_9GAMM</name>
<comment type="caution">
    <text evidence="1">The sequence shown here is derived from an EMBL/GenBank/DDBJ whole genome shotgun (WGS) entry which is preliminary data.</text>
</comment>
<gene>
    <name evidence="1" type="ORF">D5R81_04380</name>
</gene>
<reference evidence="1 2" key="1">
    <citation type="submission" date="2018-09" db="EMBL/GenBank/DDBJ databases">
        <title>Phylogeny of the Shewanellaceae, and recommendation for two new genera, Pseudoshewanella and Parashewanella.</title>
        <authorList>
            <person name="Wang G."/>
        </authorList>
    </citation>
    <scope>NUCLEOTIDE SEQUENCE [LARGE SCALE GENOMIC DNA]</scope>
    <source>
        <strain evidence="1 2">KCTC 22492</strain>
    </source>
</reference>
<organism evidence="1 2">
    <name type="scientific">Parashewanella spongiae</name>
    <dbReference type="NCBI Taxonomy" id="342950"/>
    <lineage>
        <taxon>Bacteria</taxon>
        <taxon>Pseudomonadati</taxon>
        <taxon>Pseudomonadota</taxon>
        <taxon>Gammaproteobacteria</taxon>
        <taxon>Alteromonadales</taxon>
        <taxon>Shewanellaceae</taxon>
        <taxon>Parashewanella</taxon>
    </lineage>
</organism>
<accession>A0A3A6U9L7</accession>
<dbReference type="RefSeq" id="WP_121852437.1">
    <property type="nucleotide sequence ID" value="NZ_CP037952.1"/>
</dbReference>
<proteinExistence type="predicted"/>
<dbReference type="AlphaFoldDB" id="A0A3A6U9L7"/>
<sequence>MSFNHVDLTPVASLFIECFGEKIFHTPKDTNNRPLSGLRLSSFRELESLLVAPTVLSSKTTSEQNLQQLRQMVEIINKAGFVKASYVEYLTALLTIHQCYLERQIPDSMGVNSRVSESLDFKMNLFDPSGVEKTVSYVGCEPEIRVFLSSFGNSLQFIRVYHLITSKFARGLKDCFSKFNKPLIELESRQGLLFSAMKESGANMGQCFCLKTSDRTSWSGEQMTHHRMKTVVEHYQNEAIYLLEASSIGQFKNLLIDTRDHKTPCCLVNIGFKFKELLLRYPHVKNIVLNIPDYYQFCEHQGVSLLCLNYSDVEFQRCLDTIPDKYKAEASQ</sequence>